<dbReference type="GO" id="GO:0030905">
    <property type="term" value="C:retromer, tubulation complex"/>
    <property type="evidence" value="ECO:0007669"/>
    <property type="project" value="TreeGrafter"/>
</dbReference>
<dbReference type="InterPro" id="IPR014461">
    <property type="entry name" value="Retromer_complex_Vps17"/>
</dbReference>
<feature type="compositionally biased region" description="Polar residues" evidence="7">
    <location>
        <begin position="19"/>
        <end position="36"/>
    </location>
</feature>
<reference evidence="9 10" key="1">
    <citation type="submission" date="2017-12" db="EMBL/GenBank/DDBJ databases">
        <title>Comparative genomics of Botrytis spp.</title>
        <authorList>
            <person name="Valero-Jimenez C.A."/>
            <person name="Tapia P."/>
            <person name="Veloso J."/>
            <person name="Silva-Moreno E."/>
            <person name="Staats M."/>
            <person name="Valdes J.H."/>
            <person name="Van Kan J.A.L."/>
        </authorList>
    </citation>
    <scope>NUCLEOTIDE SEQUENCE [LARGE SCALE GENOMIC DNA]</scope>
    <source>
        <strain evidence="9 10">Bp0003</strain>
    </source>
</reference>
<evidence type="ECO:0000313" key="9">
    <source>
        <dbReference type="EMBL" id="TGO21901.1"/>
    </source>
</evidence>
<keyword evidence="3" id="KW-0175">Coiled coil</keyword>
<gene>
    <name evidence="9" type="ORF">BPAE_0194g00060</name>
</gene>
<organism evidence="9 10">
    <name type="scientific">Botrytis paeoniae</name>
    <dbReference type="NCBI Taxonomy" id="278948"/>
    <lineage>
        <taxon>Eukaryota</taxon>
        <taxon>Fungi</taxon>
        <taxon>Dikarya</taxon>
        <taxon>Ascomycota</taxon>
        <taxon>Pezizomycotina</taxon>
        <taxon>Leotiomycetes</taxon>
        <taxon>Helotiales</taxon>
        <taxon>Sclerotiniaceae</taxon>
        <taxon>Botrytis</taxon>
    </lineage>
</organism>
<dbReference type="GO" id="GO:0005768">
    <property type="term" value="C:endosome"/>
    <property type="evidence" value="ECO:0007669"/>
    <property type="project" value="TreeGrafter"/>
</dbReference>
<dbReference type="Proteomes" id="UP000297910">
    <property type="component" value="Unassembled WGS sequence"/>
</dbReference>
<dbReference type="EMBL" id="PQXI01000193">
    <property type="protein sequence ID" value="TGO21901.1"/>
    <property type="molecule type" value="Genomic_DNA"/>
</dbReference>
<dbReference type="GO" id="GO:0042147">
    <property type="term" value="P:retrograde transport, endosome to Golgi"/>
    <property type="evidence" value="ECO:0007669"/>
    <property type="project" value="InterPro"/>
</dbReference>
<dbReference type="InterPro" id="IPR053055">
    <property type="entry name" value="VPS17"/>
</dbReference>
<keyword evidence="2 6" id="KW-0653">Protein transport</keyword>
<dbReference type="InterPro" id="IPR015404">
    <property type="entry name" value="Vps5_C"/>
</dbReference>
<evidence type="ECO:0000256" key="6">
    <source>
        <dbReference type="PIRNR" id="PIRNR011791"/>
    </source>
</evidence>
<dbReference type="PANTHER" id="PTHR47433">
    <property type="entry name" value="VACUOLAR PROTEIN SORTING-ASSOCIATED PROTEIN 17"/>
    <property type="match status" value="1"/>
</dbReference>
<evidence type="ECO:0000259" key="8">
    <source>
        <dbReference type="SMART" id="SM00312"/>
    </source>
</evidence>
<evidence type="ECO:0000256" key="2">
    <source>
        <dbReference type="ARBA" id="ARBA00022927"/>
    </source>
</evidence>
<dbReference type="SUPFAM" id="SSF64268">
    <property type="entry name" value="PX domain"/>
    <property type="match status" value="1"/>
</dbReference>
<dbReference type="GO" id="GO:0032266">
    <property type="term" value="F:phosphatidylinositol-3-phosphate binding"/>
    <property type="evidence" value="ECO:0007669"/>
    <property type="project" value="TreeGrafter"/>
</dbReference>
<dbReference type="PANTHER" id="PTHR47433:SF1">
    <property type="entry name" value="VACUOLAR PROTEIN SORTING-ASSOCIATED PROTEIN 17"/>
    <property type="match status" value="1"/>
</dbReference>
<protein>
    <recommendedName>
        <fullName evidence="5 6">Vacuolar protein sorting-associated protein 17</fullName>
    </recommendedName>
</protein>
<comment type="subunit">
    <text evidence="6">Component of the retromer complex.</text>
</comment>
<comment type="caution">
    <text evidence="9">The sequence shown here is derived from an EMBL/GenBank/DDBJ whole genome shotgun (WGS) entry which is preliminary data.</text>
</comment>
<dbReference type="Gene3D" id="1.20.1270.60">
    <property type="entry name" value="Arfaptin homology (AH) domain/BAR domain"/>
    <property type="match status" value="1"/>
</dbReference>
<dbReference type="Pfam" id="PF00787">
    <property type="entry name" value="PX"/>
    <property type="match status" value="1"/>
</dbReference>
<dbReference type="CDD" id="cd06891">
    <property type="entry name" value="PX_Vps17p"/>
    <property type="match status" value="1"/>
</dbReference>
<sequence>MDYSASINDADNPAGASPWGSSPTGSPQHPKTSTFPSRDIVSPTPYNPDQPGGAGYSQEDIMGTGGFNRPDSSAGASVSDAESRRPDTVESSQSDAEAQQGFVQYQQQTAPQQQYPAGQHRPEPQRYHHSAARQGHHPPAHHYKLQAKITGLERTGRKDPILRFDVHTNLPKFRTTQFRDVRRTHSEFIKLADHLISSNPEAIVPAVPPALTSAGAGTDEDEARVKASLQRWLNYVCSNDVLMRDDEMVLFVESDFGYSPMLKRKQPATGVRRRVIKQFAPPPDDTPELQDARPVVKLFYLGTMDAGHKVDKLVKARRGLGLAESDFGVKLGAMNIQEPHQGLANAYRKLGKTIQSTGDFHAAQGTAEATTIGDPLQYHSQDSFIVKETLTNRHILLRELLQAQQLTRSKLNAADRLKASSSVRREKVDEAISALDEARSNEVYLHNKTQRVTANLLLEQRRWFARTTADLRLSIREYVIREIEAERRTLATLESIRPDIRAIDSSGGLSRLGRESHPAARRASLAASQGPKGDSWSGVPRRPDGLNRSISGSFMSTPDGANGEEEGVGRDRSLSGSTGGLPGLKEEDDEDRVDARNAASRLANVL</sequence>
<evidence type="ECO:0000256" key="4">
    <source>
        <dbReference type="ARBA" id="ARBA00060860"/>
    </source>
</evidence>
<feature type="compositionally biased region" description="Basic residues" evidence="7">
    <location>
        <begin position="127"/>
        <end position="139"/>
    </location>
</feature>
<dbReference type="GO" id="GO:0006886">
    <property type="term" value="P:intracellular protein transport"/>
    <property type="evidence" value="ECO:0007669"/>
    <property type="project" value="TreeGrafter"/>
</dbReference>
<dbReference type="InterPro" id="IPR001683">
    <property type="entry name" value="PX_dom"/>
</dbReference>
<dbReference type="InterPro" id="IPR027267">
    <property type="entry name" value="AH/BAR_dom_sf"/>
</dbReference>
<feature type="compositionally biased region" description="Polar residues" evidence="7">
    <location>
        <begin position="89"/>
        <end position="103"/>
    </location>
</feature>
<dbReference type="FunFam" id="1.20.1270.60:FF:000046">
    <property type="entry name" value="Vacuolar protein sorting-associated protein 17"/>
    <property type="match status" value="1"/>
</dbReference>
<dbReference type="Gene3D" id="3.30.1520.10">
    <property type="entry name" value="Phox-like domain"/>
    <property type="match status" value="1"/>
</dbReference>
<dbReference type="Pfam" id="PF09325">
    <property type="entry name" value="Vps5"/>
    <property type="match status" value="1"/>
</dbReference>
<feature type="region of interest" description="Disordered" evidence="7">
    <location>
        <begin position="504"/>
        <end position="606"/>
    </location>
</feature>
<evidence type="ECO:0000313" key="10">
    <source>
        <dbReference type="Proteomes" id="UP000297910"/>
    </source>
</evidence>
<dbReference type="PIRSF" id="PIRSF011791">
    <property type="entry name" value="Vps17"/>
    <property type="match status" value="1"/>
</dbReference>
<dbReference type="InterPro" id="IPR036871">
    <property type="entry name" value="PX_dom_sf"/>
</dbReference>
<evidence type="ECO:0000256" key="7">
    <source>
        <dbReference type="SAM" id="MobiDB-lite"/>
    </source>
</evidence>
<comment type="function">
    <text evidence="6">Component of the membrane-associated retromer complex which is essential in endosome-to-Golgi retrograde transport.</text>
</comment>
<proteinExistence type="inferred from homology"/>
<feature type="domain" description="PX" evidence="8">
    <location>
        <begin position="143"/>
        <end position="255"/>
    </location>
</feature>
<evidence type="ECO:0000256" key="3">
    <source>
        <dbReference type="ARBA" id="ARBA00023054"/>
    </source>
</evidence>
<dbReference type="SMART" id="SM00312">
    <property type="entry name" value="PX"/>
    <property type="match status" value="1"/>
</dbReference>
<comment type="similarity">
    <text evidence="4 6">Belongs to the VPS17 family.</text>
</comment>
<evidence type="ECO:0000256" key="5">
    <source>
        <dbReference type="ARBA" id="ARBA00073022"/>
    </source>
</evidence>
<feature type="compositionally biased region" description="Low complexity" evidence="7">
    <location>
        <begin position="104"/>
        <end position="119"/>
    </location>
</feature>
<feature type="region of interest" description="Disordered" evidence="7">
    <location>
        <begin position="1"/>
        <end position="139"/>
    </location>
</feature>
<name>A0A4Z1FK38_9HELO</name>
<keyword evidence="10" id="KW-1185">Reference proteome</keyword>
<accession>A0A4Z1FK38</accession>
<dbReference type="AlphaFoldDB" id="A0A4Z1FK38"/>
<keyword evidence="1 6" id="KW-0813">Transport</keyword>
<evidence type="ECO:0000256" key="1">
    <source>
        <dbReference type="ARBA" id="ARBA00022448"/>
    </source>
</evidence>
<dbReference type="FunFam" id="3.30.1520.10:FF:000034">
    <property type="entry name" value="Vacuolar protein sorting-associated protein 17"/>
    <property type="match status" value="1"/>
</dbReference>
<dbReference type="GO" id="GO:0005829">
    <property type="term" value="C:cytosol"/>
    <property type="evidence" value="ECO:0007669"/>
    <property type="project" value="GOC"/>
</dbReference>
<dbReference type="InterPro" id="IPR037907">
    <property type="entry name" value="Vps17_PX"/>
</dbReference>